<dbReference type="InterPro" id="IPR029058">
    <property type="entry name" value="AB_hydrolase_fold"/>
</dbReference>
<dbReference type="PROSITE" id="PS51257">
    <property type="entry name" value="PROKAR_LIPOPROTEIN"/>
    <property type="match status" value="1"/>
</dbReference>
<dbReference type="Pfam" id="PF08237">
    <property type="entry name" value="PE-PPE"/>
    <property type="match status" value="1"/>
</dbReference>
<dbReference type="Gene3D" id="3.40.50.1820">
    <property type="entry name" value="alpha/beta hydrolase"/>
    <property type="match status" value="1"/>
</dbReference>
<dbReference type="SUPFAM" id="SSF53474">
    <property type="entry name" value="alpha/beta-Hydrolases"/>
    <property type="match status" value="1"/>
</dbReference>
<evidence type="ECO:0000313" key="4">
    <source>
        <dbReference type="EMBL" id="ABM10892.1"/>
    </source>
</evidence>
<feature type="domain" description="PE-PPE" evidence="3">
    <location>
        <begin position="81"/>
        <end position="321"/>
    </location>
</feature>
<dbReference type="ESTHER" id="mycvp-a1t142">
    <property type="family name" value="PE-PPE"/>
</dbReference>
<keyword evidence="2" id="KW-0472">Membrane</keyword>
<protein>
    <submittedName>
        <fullName evidence="4">PE-PPE, C-terminal domain protein</fullName>
    </submittedName>
</protein>
<dbReference type="Proteomes" id="UP000009159">
    <property type="component" value="Chromosome"/>
</dbReference>
<gene>
    <name evidence="4" type="ordered locus">Mvan_0041</name>
</gene>
<feature type="compositionally biased region" description="Acidic residues" evidence="1">
    <location>
        <begin position="416"/>
        <end position="425"/>
    </location>
</feature>
<name>A1T142_MYCVP</name>
<dbReference type="KEGG" id="mva:Mvan_0041"/>
<feature type="region of interest" description="Disordered" evidence="1">
    <location>
        <begin position="367"/>
        <end position="494"/>
    </location>
</feature>
<evidence type="ECO:0000259" key="3">
    <source>
        <dbReference type="Pfam" id="PF08237"/>
    </source>
</evidence>
<feature type="region of interest" description="Disordered" evidence="1">
    <location>
        <begin position="320"/>
        <end position="340"/>
    </location>
</feature>
<keyword evidence="2" id="KW-0812">Transmembrane</keyword>
<sequence length="494" mass="51992">MGRHSKVSGIGWAAWVTSGIAVHVTVVVACTYVSGGPLAATDLAAATSIFVDGSKPILGGREDGVPFYRMADSFKGGYSGPEYIENFVIYPRSLGALTGWGDPTYDDSEDEGTVNTIDAVRNAKKDTAFRAGDPIRIVGYSQGAGAASAAIPELEGGEFADDNIQYVLASNPSRNDGGILTRFPKGTYLPIIGVSFGDGVSTTDPDTDVVQVTKQYDGVADAPDYVLNVVADVNAVLGFAYLHSGYYKDVERVDPETLDPDDPPAGMLVSTNAADTVTDVVLEAPEGELPLTMPLRQLGVSDDVVVALDPFLRSVIETGYDRPVGSGEYPDEPEPFRLVPPADQWESDAASVAEGLAETKRRLAALRDTDTGAGQDASDDDAGPLATGSEDADRHDRRTPSSEVDTTDTIHGPSWSDEDATDDTDSGNPQKVGPSSDHVGWNQISRASALSPGADAAAGTPPAESTAHPDDDARRSPESEPLQRSEKTRRRGAS</sequence>
<feature type="compositionally biased region" description="Basic and acidic residues" evidence="1">
    <location>
        <begin position="467"/>
        <end position="486"/>
    </location>
</feature>
<organism evidence="4 5">
    <name type="scientific">Mycolicibacterium vanbaalenii (strain DSM 7251 / JCM 13017 / BCRC 16820 / KCTC 9966 / NRRL B-24157 / PYR-1)</name>
    <name type="common">Mycobacterium vanbaalenii</name>
    <dbReference type="NCBI Taxonomy" id="350058"/>
    <lineage>
        <taxon>Bacteria</taxon>
        <taxon>Bacillati</taxon>
        <taxon>Actinomycetota</taxon>
        <taxon>Actinomycetes</taxon>
        <taxon>Mycobacteriales</taxon>
        <taxon>Mycobacteriaceae</taxon>
        <taxon>Mycolicibacterium</taxon>
    </lineage>
</organism>
<feature type="transmembrane region" description="Helical" evidence="2">
    <location>
        <begin position="12"/>
        <end position="34"/>
    </location>
</feature>
<accession>A1T142</accession>
<dbReference type="HOGENOM" id="CLU_551881_0_0_11"/>
<dbReference type="AlphaFoldDB" id="A1T142"/>
<dbReference type="eggNOG" id="COG5651">
    <property type="taxonomic scope" value="Bacteria"/>
</dbReference>
<evidence type="ECO:0000256" key="2">
    <source>
        <dbReference type="SAM" id="Phobius"/>
    </source>
</evidence>
<keyword evidence="2" id="KW-1133">Transmembrane helix</keyword>
<evidence type="ECO:0000256" key="1">
    <source>
        <dbReference type="SAM" id="MobiDB-lite"/>
    </source>
</evidence>
<reference evidence="4" key="1">
    <citation type="submission" date="2006-12" db="EMBL/GenBank/DDBJ databases">
        <title>Complete sequence of Mycobacterium vanbaalenii PYR-1.</title>
        <authorList>
            <consortium name="US DOE Joint Genome Institute"/>
            <person name="Copeland A."/>
            <person name="Lucas S."/>
            <person name="Lapidus A."/>
            <person name="Barry K."/>
            <person name="Detter J.C."/>
            <person name="Glavina del Rio T."/>
            <person name="Hammon N."/>
            <person name="Israni S."/>
            <person name="Dalin E."/>
            <person name="Tice H."/>
            <person name="Pitluck S."/>
            <person name="Singan V."/>
            <person name="Schmutz J."/>
            <person name="Larimer F."/>
            <person name="Land M."/>
            <person name="Hauser L."/>
            <person name="Kyrpides N."/>
            <person name="Anderson I.J."/>
            <person name="Miller C."/>
            <person name="Richardson P."/>
        </authorList>
    </citation>
    <scope>NUCLEOTIDE SEQUENCE [LARGE SCALE GENOMIC DNA]</scope>
    <source>
        <strain evidence="4">PYR-1</strain>
    </source>
</reference>
<proteinExistence type="predicted"/>
<feature type="compositionally biased region" description="Basic and acidic residues" evidence="1">
    <location>
        <begin position="391"/>
        <end position="400"/>
    </location>
</feature>
<dbReference type="InterPro" id="IPR013228">
    <property type="entry name" value="PE-PPE_C"/>
</dbReference>
<evidence type="ECO:0000313" key="5">
    <source>
        <dbReference type="Proteomes" id="UP000009159"/>
    </source>
</evidence>
<dbReference type="EMBL" id="CP000511">
    <property type="protein sequence ID" value="ABM10892.1"/>
    <property type="molecule type" value="Genomic_DNA"/>
</dbReference>
<keyword evidence="5" id="KW-1185">Reference proteome</keyword>
<feature type="compositionally biased region" description="Low complexity" evidence="1">
    <location>
        <begin position="447"/>
        <end position="463"/>
    </location>
</feature>